<accession>A0A915HXV8</accession>
<evidence type="ECO:0000313" key="8">
    <source>
        <dbReference type="Proteomes" id="UP000887565"/>
    </source>
</evidence>
<protein>
    <submittedName>
        <fullName evidence="9">Uncharacterized protein</fullName>
    </submittedName>
</protein>
<dbReference type="GO" id="GO:0016020">
    <property type="term" value="C:membrane"/>
    <property type="evidence" value="ECO:0007669"/>
    <property type="project" value="UniProtKB-SubCell"/>
</dbReference>
<feature type="transmembrane region" description="Helical" evidence="7">
    <location>
        <begin position="355"/>
        <end position="374"/>
    </location>
</feature>
<feature type="transmembrane region" description="Helical" evidence="7">
    <location>
        <begin position="313"/>
        <end position="334"/>
    </location>
</feature>
<evidence type="ECO:0000256" key="4">
    <source>
        <dbReference type="ARBA" id="ARBA00022847"/>
    </source>
</evidence>
<dbReference type="Proteomes" id="UP000887565">
    <property type="component" value="Unplaced"/>
</dbReference>
<feature type="transmembrane region" description="Helical" evidence="7">
    <location>
        <begin position="118"/>
        <end position="141"/>
    </location>
</feature>
<feature type="transmembrane region" description="Helical" evidence="7">
    <location>
        <begin position="449"/>
        <end position="468"/>
    </location>
</feature>
<feature type="transmembrane region" description="Helical" evidence="7">
    <location>
        <begin position="281"/>
        <end position="301"/>
    </location>
</feature>
<evidence type="ECO:0000256" key="7">
    <source>
        <dbReference type="SAM" id="Phobius"/>
    </source>
</evidence>
<evidence type="ECO:0000256" key="1">
    <source>
        <dbReference type="ARBA" id="ARBA00004141"/>
    </source>
</evidence>
<dbReference type="OMA" id="RISTPWI"/>
<evidence type="ECO:0000256" key="3">
    <source>
        <dbReference type="ARBA" id="ARBA00022692"/>
    </source>
</evidence>
<evidence type="ECO:0000256" key="5">
    <source>
        <dbReference type="ARBA" id="ARBA00022989"/>
    </source>
</evidence>
<dbReference type="AlphaFoldDB" id="A0A915HXV8"/>
<dbReference type="WBParaSite" id="nRc.2.0.1.t06268-RA">
    <property type="protein sequence ID" value="nRc.2.0.1.t06268-RA"/>
    <property type="gene ID" value="nRc.2.0.1.g06268"/>
</dbReference>
<keyword evidence="2" id="KW-0813">Transport</keyword>
<evidence type="ECO:0000256" key="2">
    <source>
        <dbReference type="ARBA" id="ARBA00022448"/>
    </source>
</evidence>
<dbReference type="GO" id="GO:0006820">
    <property type="term" value="P:monoatomic anion transport"/>
    <property type="evidence" value="ECO:0007669"/>
    <property type="project" value="TreeGrafter"/>
</dbReference>
<comment type="subcellular location">
    <subcellularLocation>
        <location evidence="1">Membrane</location>
        <topology evidence="1">Multi-pass membrane protein</topology>
    </subcellularLocation>
</comment>
<organism evidence="8 9">
    <name type="scientific">Romanomermis culicivorax</name>
    <name type="common">Nematode worm</name>
    <dbReference type="NCBI Taxonomy" id="13658"/>
    <lineage>
        <taxon>Eukaryota</taxon>
        <taxon>Metazoa</taxon>
        <taxon>Ecdysozoa</taxon>
        <taxon>Nematoda</taxon>
        <taxon>Enoplea</taxon>
        <taxon>Dorylaimia</taxon>
        <taxon>Mermithida</taxon>
        <taxon>Mermithoidea</taxon>
        <taxon>Mermithidae</taxon>
        <taxon>Romanomermis</taxon>
    </lineage>
</organism>
<dbReference type="GO" id="GO:0015293">
    <property type="term" value="F:symporter activity"/>
    <property type="evidence" value="ECO:0007669"/>
    <property type="project" value="UniProtKB-KW"/>
</dbReference>
<keyword evidence="5 7" id="KW-1133">Transmembrane helix</keyword>
<keyword evidence="3 7" id="KW-0812">Transmembrane</keyword>
<dbReference type="Pfam" id="PF07690">
    <property type="entry name" value="MFS_1"/>
    <property type="match status" value="1"/>
</dbReference>
<dbReference type="SUPFAM" id="SSF103473">
    <property type="entry name" value="MFS general substrate transporter"/>
    <property type="match status" value="1"/>
</dbReference>
<dbReference type="Gene3D" id="1.20.1250.20">
    <property type="entry name" value="MFS general substrate transporter like domains"/>
    <property type="match status" value="2"/>
</dbReference>
<keyword evidence="8" id="KW-1185">Reference proteome</keyword>
<feature type="transmembrane region" description="Helical" evidence="7">
    <location>
        <begin position="12"/>
        <end position="31"/>
    </location>
</feature>
<dbReference type="PANTHER" id="PTHR11662:SF399">
    <property type="entry name" value="FI19708P1-RELATED"/>
    <property type="match status" value="1"/>
</dbReference>
<dbReference type="PANTHER" id="PTHR11662">
    <property type="entry name" value="SOLUTE CARRIER FAMILY 17"/>
    <property type="match status" value="1"/>
</dbReference>
<dbReference type="InterPro" id="IPR011701">
    <property type="entry name" value="MFS"/>
</dbReference>
<name>A0A915HXV8_ROMCU</name>
<feature type="transmembrane region" description="Helical" evidence="7">
    <location>
        <begin position="380"/>
        <end position="402"/>
    </location>
</feature>
<keyword evidence="4" id="KW-0769">Symport</keyword>
<dbReference type="InterPro" id="IPR036259">
    <property type="entry name" value="MFS_trans_sf"/>
</dbReference>
<sequence length="503" mass="55997">MQDKSTIAEILFSQRSSITVMCFLAFALHTIMRNVINVAQVCMLERNNDTNNVTSSINIRDGEKPKYCRLNKGQLTDYDGNLPWQEQDLDHLIAVLGWGRLVAVLPISLLADRFDSAVVLFYAMFSASLSTFLFPVAALLHGYVPTLILRLVQGMTYGAQPCLSALITHWSPHNELSSRLIFTLSGQHLSNFLLNIVVARFCSLKQIFGGWPIGFLSSGVLGLLWCVFWWKLGANNPEKHEKVSDKEMTKILLNREFKMEDKKAVIHTFPWCSAIFSKASLACLLCETSGTFGVACVVYYFPRYARDVLGLQMYANGLVTGIPNLLEFFCRLSFNFLAEYLRHGCKMNKTLVMKSFNTFGMFSIALLLYFATFIDCARRATAVALIVSAQALYGATSPGFLVSQVLIAPRYAGIMAGWFALFSSASMIGLPYLVAYLVPDSTDVLQWRAVFGIGCVMQLFSALVFLIYGSADEQSWAKSSGKLMESKEAAEDFVEKVTDDGSH</sequence>
<evidence type="ECO:0000256" key="6">
    <source>
        <dbReference type="ARBA" id="ARBA00023136"/>
    </source>
</evidence>
<keyword evidence="6 7" id="KW-0472">Membrane</keyword>
<evidence type="ECO:0000313" key="9">
    <source>
        <dbReference type="WBParaSite" id="nRc.2.0.1.t06268-RA"/>
    </source>
</evidence>
<dbReference type="InterPro" id="IPR050382">
    <property type="entry name" value="MFS_Na/Anion_cotransporter"/>
</dbReference>
<proteinExistence type="predicted"/>
<reference evidence="9" key="1">
    <citation type="submission" date="2022-11" db="UniProtKB">
        <authorList>
            <consortium name="WormBaseParasite"/>
        </authorList>
    </citation>
    <scope>IDENTIFICATION</scope>
</reference>
<feature type="transmembrane region" description="Helical" evidence="7">
    <location>
        <begin position="207"/>
        <end position="230"/>
    </location>
</feature>
<feature type="transmembrane region" description="Helical" evidence="7">
    <location>
        <begin position="414"/>
        <end position="437"/>
    </location>
</feature>
<dbReference type="FunFam" id="1.20.1250.20:FF:000003">
    <property type="entry name" value="Solute carrier family 17 member 3"/>
    <property type="match status" value="1"/>
</dbReference>